<dbReference type="Proteomes" id="UP001596138">
    <property type="component" value="Unassembled WGS sequence"/>
</dbReference>
<dbReference type="PRINTS" id="PR00080">
    <property type="entry name" value="SDRFAMILY"/>
</dbReference>
<dbReference type="EMBL" id="JBHSTI010000039">
    <property type="protein sequence ID" value="MFC6239533.1"/>
    <property type="molecule type" value="Genomic_DNA"/>
</dbReference>
<keyword evidence="5" id="KW-1185">Reference proteome</keyword>
<dbReference type="Pfam" id="PF13561">
    <property type="entry name" value="adh_short_C2"/>
    <property type="match status" value="1"/>
</dbReference>
<comment type="similarity">
    <text evidence="1">Belongs to the short-chain dehydrogenases/reductases (SDR) family.</text>
</comment>
<evidence type="ECO:0000313" key="4">
    <source>
        <dbReference type="EMBL" id="MFC6239533.1"/>
    </source>
</evidence>
<feature type="domain" description="Ketoreductase" evidence="3">
    <location>
        <begin position="16"/>
        <end position="196"/>
    </location>
</feature>
<dbReference type="InterPro" id="IPR020904">
    <property type="entry name" value="Sc_DH/Rdtase_CS"/>
</dbReference>
<dbReference type="Gene3D" id="3.40.50.720">
    <property type="entry name" value="NAD(P)-binding Rossmann-like Domain"/>
    <property type="match status" value="1"/>
</dbReference>
<dbReference type="PROSITE" id="PS00061">
    <property type="entry name" value="ADH_SHORT"/>
    <property type="match status" value="1"/>
</dbReference>
<accession>A0ABW1T4D8</accession>
<evidence type="ECO:0000256" key="2">
    <source>
        <dbReference type="ARBA" id="ARBA00023002"/>
    </source>
</evidence>
<dbReference type="PRINTS" id="PR00081">
    <property type="entry name" value="GDHRDH"/>
</dbReference>
<name>A0ABW1T4D8_9ACTN</name>
<dbReference type="PANTHER" id="PTHR42760:SF115">
    <property type="entry name" value="3-OXOACYL-[ACYL-CARRIER-PROTEIN] REDUCTASE FABG"/>
    <property type="match status" value="1"/>
</dbReference>
<keyword evidence="2 4" id="KW-0560">Oxidoreductase</keyword>
<dbReference type="InterPro" id="IPR057326">
    <property type="entry name" value="KR_dom"/>
</dbReference>
<dbReference type="EC" id="1.1.1.-" evidence="4"/>
<protein>
    <submittedName>
        <fullName evidence="4">SDR family NAD(P)-dependent oxidoreductase</fullName>
        <ecNumber evidence="4">1.1.1.-</ecNumber>
    </submittedName>
</protein>
<dbReference type="InterPro" id="IPR036291">
    <property type="entry name" value="NAD(P)-bd_dom_sf"/>
</dbReference>
<dbReference type="SUPFAM" id="SSF51735">
    <property type="entry name" value="NAD(P)-binding Rossmann-fold domains"/>
    <property type="match status" value="1"/>
</dbReference>
<dbReference type="InterPro" id="IPR002347">
    <property type="entry name" value="SDR_fam"/>
</dbReference>
<dbReference type="GO" id="GO:0016491">
    <property type="term" value="F:oxidoreductase activity"/>
    <property type="evidence" value="ECO:0007669"/>
    <property type="project" value="UniProtKB-KW"/>
</dbReference>
<evidence type="ECO:0000313" key="5">
    <source>
        <dbReference type="Proteomes" id="UP001596138"/>
    </source>
</evidence>
<dbReference type="PANTHER" id="PTHR42760">
    <property type="entry name" value="SHORT-CHAIN DEHYDROGENASES/REDUCTASES FAMILY MEMBER"/>
    <property type="match status" value="1"/>
</dbReference>
<dbReference type="RefSeq" id="WP_386768852.1">
    <property type="nucleotide sequence ID" value="NZ_JBHSTI010000039.1"/>
</dbReference>
<reference evidence="5" key="1">
    <citation type="journal article" date="2019" name="Int. J. Syst. Evol. Microbiol.">
        <title>The Global Catalogue of Microorganisms (GCM) 10K type strain sequencing project: providing services to taxonomists for standard genome sequencing and annotation.</title>
        <authorList>
            <consortium name="The Broad Institute Genomics Platform"/>
            <consortium name="The Broad Institute Genome Sequencing Center for Infectious Disease"/>
            <person name="Wu L."/>
            <person name="Ma J."/>
        </authorList>
    </citation>
    <scope>NUCLEOTIDE SEQUENCE [LARGE SCALE GENOMIC DNA]</scope>
    <source>
        <strain evidence="5">CGMCC 4.7317</strain>
    </source>
</reference>
<sequence length="263" mass="26309">MTATDSHEGTGRLAGKVAVITGAGSGIGRAAALLFAAEGAAVGVLDRDGAVAEETTAMVTAAGGRALALTADVSKAAQVTQAADAVAAEFGGIDVVYNNAGVDSRGSVAVAEEADWDRCFDVNVKGTYLMTQAALAHMGPGGSIINQGSVAALVGVMNFAAYCAAKGAVVALTRSMAVDLAGRGVRANVICPGTVYTPLMEPMLRARGDGDLDLGLQRTLVKYPIGRLGDVADIARVALFLASDEAAFMTGSVVAADGGMTAQ</sequence>
<evidence type="ECO:0000256" key="1">
    <source>
        <dbReference type="ARBA" id="ARBA00006484"/>
    </source>
</evidence>
<proteinExistence type="inferred from homology"/>
<gene>
    <name evidence="4" type="ORF">ACFQGU_16790</name>
</gene>
<evidence type="ECO:0000259" key="3">
    <source>
        <dbReference type="SMART" id="SM00822"/>
    </source>
</evidence>
<dbReference type="NCBIfam" id="NF005559">
    <property type="entry name" value="PRK07231.1"/>
    <property type="match status" value="1"/>
</dbReference>
<dbReference type="SMART" id="SM00822">
    <property type="entry name" value="PKS_KR"/>
    <property type="match status" value="1"/>
</dbReference>
<organism evidence="4 5">
    <name type="scientific">Longivirga aurantiaca</name>
    <dbReference type="NCBI Taxonomy" id="1837743"/>
    <lineage>
        <taxon>Bacteria</taxon>
        <taxon>Bacillati</taxon>
        <taxon>Actinomycetota</taxon>
        <taxon>Actinomycetes</taxon>
        <taxon>Sporichthyales</taxon>
        <taxon>Sporichthyaceae</taxon>
        <taxon>Longivirga</taxon>
    </lineage>
</organism>
<dbReference type="CDD" id="cd05233">
    <property type="entry name" value="SDR_c"/>
    <property type="match status" value="1"/>
</dbReference>
<comment type="caution">
    <text evidence="4">The sequence shown here is derived from an EMBL/GenBank/DDBJ whole genome shotgun (WGS) entry which is preliminary data.</text>
</comment>